<name>A0ABZ0Q518_9LACO</name>
<dbReference type="Pfam" id="PF16069">
    <property type="entry name" value="DUF4811"/>
    <property type="match status" value="1"/>
</dbReference>
<evidence type="ECO:0000313" key="3">
    <source>
        <dbReference type="Proteomes" id="UP001302696"/>
    </source>
</evidence>
<keyword evidence="1" id="KW-0472">Membrane</keyword>
<keyword evidence="3" id="KW-1185">Reference proteome</keyword>
<reference evidence="3" key="1">
    <citation type="submission" date="2024-06" db="EMBL/GenBank/DDBJ databases">
        <authorList>
            <person name="Chang H.C."/>
            <person name="Mun S.Y."/>
        </authorList>
    </citation>
    <scope>NUCLEOTIDE SEQUENCE [LARGE SCALE GENOMIC DNA]</scope>
    <source>
        <strain evidence="3">KT1</strain>
    </source>
</reference>
<sequence length="172" mass="19411">MIVIFLIAGALIFAISMIFIHPGVKKIIWVSIGLILSIGAVVVMTLNYNTFLGMKKVSQTQTYPLTSSVKGQHVLAYQQLGTKNECVYFYATNPMQQKLAKTNPSTGTAKVTHNSKMSQVKITRTYRVYRNDGLRILFSNGIPNHQFVSQNYEFRLMSGWKLKKISVQDKKS</sequence>
<dbReference type="EMBL" id="CP104778">
    <property type="protein sequence ID" value="WPC22076.1"/>
    <property type="molecule type" value="Genomic_DNA"/>
</dbReference>
<protein>
    <submittedName>
        <fullName evidence="2">DUF4811 domain-containing protein</fullName>
    </submittedName>
</protein>
<accession>A0ABZ0Q518</accession>
<evidence type="ECO:0000256" key="1">
    <source>
        <dbReference type="SAM" id="Phobius"/>
    </source>
</evidence>
<gene>
    <name evidence="2" type="ORF">N6G96_02335</name>
</gene>
<organism evidence="2 3">
    <name type="scientific">Pediococcus inopinatus</name>
    <dbReference type="NCBI Taxonomy" id="114090"/>
    <lineage>
        <taxon>Bacteria</taxon>
        <taxon>Bacillati</taxon>
        <taxon>Bacillota</taxon>
        <taxon>Bacilli</taxon>
        <taxon>Lactobacillales</taxon>
        <taxon>Lactobacillaceae</taxon>
        <taxon>Pediococcus</taxon>
    </lineage>
</organism>
<keyword evidence="1" id="KW-0812">Transmembrane</keyword>
<dbReference type="Proteomes" id="UP001302696">
    <property type="component" value="Chromosome"/>
</dbReference>
<evidence type="ECO:0000313" key="2">
    <source>
        <dbReference type="EMBL" id="WPC22076.1"/>
    </source>
</evidence>
<dbReference type="InterPro" id="IPR032083">
    <property type="entry name" value="DUF4811"/>
</dbReference>
<dbReference type="RefSeq" id="WP_063698307.1">
    <property type="nucleotide sequence ID" value="NZ_BBIM01000037.1"/>
</dbReference>
<proteinExistence type="predicted"/>
<keyword evidence="1" id="KW-1133">Transmembrane helix</keyword>
<feature type="transmembrane region" description="Helical" evidence="1">
    <location>
        <begin position="27"/>
        <end position="48"/>
    </location>
</feature>